<keyword evidence="2" id="KW-1133">Transmembrane helix</keyword>
<gene>
    <name evidence="3" type="ORF">J42TS3_14630</name>
</gene>
<dbReference type="RefSeq" id="WP_213654221.1">
    <property type="nucleotide sequence ID" value="NZ_BOSL01000003.1"/>
</dbReference>
<name>A0ABQ4M8V9_9BACL</name>
<keyword evidence="2" id="KW-0812">Transmembrane</keyword>
<proteinExistence type="predicted"/>
<dbReference type="EMBL" id="BOSL01000003">
    <property type="protein sequence ID" value="GIP52428.1"/>
    <property type="molecule type" value="Genomic_DNA"/>
</dbReference>
<reference evidence="3 4" key="1">
    <citation type="submission" date="2021-03" db="EMBL/GenBank/DDBJ databases">
        <title>Antimicrobial resistance genes in bacteria isolated from Japanese honey, and their potential for conferring macrolide and lincosamide resistance in the American foulbrood pathogen Paenibacillus larvae.</title>
        <authorList>
            <person name="Okamoto M."/>
            <person name="Kumagai M."/>
            <person name="Kanamori H."/>
            <person name="Takamatsu D."/>
        </authorList>
    </citation>
    <scope>NUCLEOTIDE SEQUENCE [LARGE SCALE GENOMIC DNA]</scope>
    <source>
        <strain evidence="3 4">J42TS3</strain>
    </source>
</reference>
<feature type="transmembrane region" description="Helical" evidence="2">
    <location>
        <begin position="32"/>
        <end position="54"/>
    </location>
</feature>
<protein>
    <submittedName>
        <fullName evidence="3">Uncharacterized protein</fullName>
    </submittedName>
</protein>
<sequence>MSKLLNGIGFASIIVSFLAGITQGIYGSGWLAALLQIIGGIVVAIIFFALALILDRLDENREYLEILLDRTEKPVSTTSPYPANARPKAKSKSALESLKDFKLNAKD</sequence>
<keyword evidence="2" id="KW-0472">Membrane</keyword>
<organism evidence="3 4">
    <name type="scientific">Paenibacillus vini</name>
    <dbReference type="NCBI Taxonomy" id="1476024"/>
    <lineage>
        <taxon>Bacteria</taxon>
        <taxon>Bacillati</taxon>
        <taxon>Bacillota</taxon>
        <taxon>Bacilli</taxon>
        <taxon>Bacillales</taxon>
        <taxon>Paenibacillaceae</taxon>
        <taxon>Paenibacillus</taxon>
    </lineage>
</organism>
<feature type="region of interest" description="Disordered" evidence="1">
    <location>
        <begin position="74"/>
        <end position="93"/>
    </location>
</feature>
<comment type="caution">
    <text evidence="3">The sequence shown here is derived from an EMBL/GenBank/DDBJ whole genome shotgun (WGS) entry which is preliminary data.</text>
</comment>
<accession>A0ABQ4M8V9</accession>
<evidence type="ECO:0000256" key="1">
    <source>
        <dbReference type="SAM" id="MobiDB-lite"/>
    </source>
</evidence>
<dbReference type="Proteomes" id="UP000679992">
    <property type="component" value="Unassembled WGS sequence"/>
</dbReference>
<evidence type="ECO:0000256" key="2">
    <source>
        <dbReference type="SAM" id="Phobius"/>
    </source>
</evidence>
<evidence type="ECO:0000313" key="4">
    <source>
        <dbReference type="Proteomes" id="UP000679992"/>
    </source>
</evidence>
<keyword evidence="4" id="KW-1185">Reference proteome</keyword>
<evidence type="ECO:0000313" key="3">
    <source>
        <dbReference type="EMBL" id="GIP52428.1"/>
    </source>
</evidence>
<feature type="transmembrane region" description="Helical" evidence="2">
    <location>
        <begin position="7"/>
        <end position="26"/>
    </location>
</feature>